<sequence length="327" mass="38012">MWILDIPSLIWTKTYGYKEKRCMHACTIIQDTFISWGGYDGSNTADGSILLFDIPTQTYLTAYSTSTKSRNIIIGVCTAVAILFLMMVAGFFYEFRRRKKLKETRETTKSAADSGDDGPSQSSIPDRKERLDRRLMAMFRPISKVNIRSEWILQNPFLSQTPERQGSQQDLSPESILAQLHFQQQQQSLKYNPGSPPPDFGQKPMTPEQERNMLESLLRVQQELIQEQQQQLVTSLPRDMQQQQQHQHQPYQRVHGSYQNFGPQPFDPRQERRMIEAQIREQQQLIQQQQQWIDSSAFGRPQQYPSDAYEHVSYGFNQQQQSSPTPP</sequence>
<feature type="transmembrane region" description="Helical" evidence="2">
    <location>
        <begin position="72"/>
        <end position="93"/>
    </location>
</feature>
<keyword evidence="2" id="KW-0472">Membrane</keyword>
<gene>
    <name evidence="3" type="ORF">BGZ65_010760</name>
</gene>
<dbReference type="EMBL" id="JAAAHW010004889">
    <property type="protein sequence ID" value="KAF9970937.1"/>
    <property type="molecule type" value="Genomic_DNA"/>
</dbReference>
<feature type="non-terminal residue" evidence="3">
    <location>
        <position position="1"/>
    </location>
</feature>
<proteinExistence type="predicted"/>
<feature type="region of interest" description="Disordered" evidence="1">
    <location>
        <begin position="103"/>
        <end position="128"/>
    </location>
</feature>
<dbReference type="Proteomes" id="UP000749646">
    <property type="component" value="Unassembled WGS sequence"/>
</dbReference>
<feature type="region of interest" description="Disordered" evidence="1">
    <location>
        <begin position="243"/>
        <end position="269"/>
    </location>
</feature>
<dbReference type="InterPro" id="IPR011043">
    <property type="entry name" value="Gal_Oxase/kelch_b-propeller"/>
</dbReference>
<dbReference type="Gene3D" id="2.120.10.80">
    <property type="entry name" value="Kelch-type beta propeller"/>
    <property type="match status" value="1"/>
</dbReference>
<evidence type="ECO:0000256" key="1">
    <source>
        <dbReference type="SAM" id="MobiDB-lite"/>
    </source>
</evidence>
<dbReference type="InterPro" id="IPR015915">
    <property type="entry name" value="Kelch-typ_b-propeller"/>
</dbReference>
<dbReference type="AlphaFoldDB" id="A0A9P6JGE0"/>
<feature type="compositionally biased region" description="Polar residues" evidence="1">
    <location>
        <begin position="315"/>
        <end position="327"/>
    </location>
</feature>
<keyword evidence="2" id="KW-0812">Transmembrane</keyword>
<dbReference type="OrthoDB" id="2446102at2759"/>
<accession>A0A9P6JGE0</accession>
<comment type="caution">
    <text evidence="3">The sequence shown here is derived from an EMBL/GenBank/DDBJ whole genome shotgun (WGS) entry which is preliminary data.</text>
</comment>
<evidence type="ECO:0000313" key="4">
    <source>
        <dbReference type="Proteomes" id="UP000749646"/>
    </source>
</evidence>
<reference evidence="3" key="1">
    <citation type="journal article" date="2020" name="Fungal Divers.">
        <title>Resolving the Mortierellaceae phylogeny through synthesis of multi-gene phylogenetics and phylogenomics.</title>
        <authorList>
            <person name="Vandepol N."/>
            <person name="Liber J."/>
            <person name="Desiro A."/>
            <person name="Na H."/>
            <person name="Kennedy M."/>
            <person name="Barry K."/>
            <person name="Grigoriev I.V."/>
            <person name="Miller A.N."/>
            <person name="O'Donnell K."/>
            <person name="Stajich J.E."/>
            <person name="Bonito G."/>
        </authorList>
    </citation>
    <scope>NUCLEOTIDE SEQUENCE</scope>
    <source>
        <strain evidence="3">MES-2147</strain>
    </source>
</reference>
<feature type="region of interest" description="Disordered" evidence="1">
    <location>
        <begin position="183"/>
        <end position="207"/>
    </location>
</feature>
<organism evidence="3 4">
    <name type="scientific">Modicella reniformis</name>
    <dbReference type="NCBI Taxonomy" id="1440133"/>
    <lineage>
        <taxon>Eukaryota</taxon>
        <taxon>Fungi</taxon>
        <taxon>Fungi incertae sedis</taxon>
        <taxon>Mucoromycota</taxon>
        <taxon>Mortierellomycotina</taxon>
        <taxon>Mortierellomycetes</taxon>
        <taxon>Mortierellales</taxon>
        <taxon>Mortierellaceae</taxon>
        <taxon>Modicella</taxon>
    </lineage>
</organism>
<protein>
    <submittedName>
        <fullName evidence="3">Uncharacterized protein</fullName>
    </submittedName>
</protein>
<keyword evidence="4" id="KW-1185">Reference proteome</keyword>
<name>A0A9P6JGE0_9FUNG</name>
<dbReference type="SUPFAM" id="SSF50965">
    <property type="entry name" value="Galactose oxidase, central domain"/>
    <property type="match status" value="1"/>
</dbReference>
<feature type="region of interest" description="Disordered" evidence="1">
    <location>
        <begin position="286"/>
        <end position="327"/>
    </location>
</feature>
<keyword evidence="2" id="KW-1133">Transmembrane helix</keyword>
<evidence type="ECO:0000256" key="2">
    <source>
        <dbReference type="SAM" id="Phobius"/>
    </source>
</evidence>
<evidence type="ECO:0000313" key="3">
    <source>
        <dbReference type="EMBL" id="KAF9970937.1"/>
    </source>
</evidence>